<evidence type="ECO:0000313" key="1">
    <source>
        <dbReference type="EMBL" id="SOC37040.1"/>
    </source>
</evidence>
<dbReference type="EMBL" id="OBQD01000003">
    <property type="protein sequence ID" value="SOC37040.1"/>
    <property type="molecule type" value="Genomic_DNA"/>
</dbReference>
<dbReference type="Proteomes" id="UP000219167">
    <property type="component" value="Unassembled WGS sequence"/>
</dbReference>
<name>A0A285U524_9HYPH</name>
<proteinExistence type="predicted"/>
<dbReference type="AlphaFoldDB" id="A0A285U524"/>
<organism evidence="1 2">
    <name type="scientific">Rhizobium subbaraonis</name>
    <dbReference type="NCBI Taxonomy" id="908946"/>
    <lineage>
        <taxon>Bacteria</taxon>
        <taxon>Pseudomonadati</taxon>
        <taxon>Pseudomonadota</taxon>
        <taxon>Alphaproteobacteria</taxon>
        <taxon>Hyphomicrobiales</taxon>
        <taxon>Rhizobiaceae</taxon>
        <taxon>Rhizobium/Agrobacterium group</taxon>
        <taxon>Rhizobium</taxon>
    </lineage>
</organism>
<dbReference type="RefSeq" id="WP_097137405.1">
    <property type="nucleotide sequence ID" value="NZ_OBQD01000003.1"/>
</dbReference>
<reference evidence="1 2" key="1">
    <citation type="submission" date="2017-08" db="EMBL/GenBank/DDBJ databases">
        <authorList>
            <person name="de Groot N.N."/>
        </authorList>
    </citation>
    <scope>NUCLEOTIDE SEQUENCE [LARGE SCALE GENOMIC DNA]</scope>
    <source>
        <strain evidence="1 2">JC85</strain>
    </source>
</reference>
<protein>
    <submittedName>
        <fullName evidence="1">Uncharacterized protein</fullName>
    </submittedName>
</protein>
<gene>
    <name evidence="1" type="ORF">SAMN05892877_103384</name>
</gene>
<evidence type="ECO:0000313" key="2">
    <source>
        <dbReference type="Proteomes" id="UP000219167"/>
    </source>
</evidence>
<accession>A0A285U524</accession>
<sequence length="78" mass="8277">MSELTQGQEQLCQQSAGLVTAFEALSTGADSLAVDLALATVFGRRAAASGCHFSTSFAMFKVASFEAFLEARREARRG</sequence>
<keyword evidence="2" id="KW-1185">Reference proteome</keyword>